<keyword evidence="9" id="KW-1208">Phospholipid metabolism</keyword>
<keyword evidence="8" id="KW-0456">Lyase</keyword>
<evidence type="ECO:0000256" key="12">
    <source>
        <dbReference type="ARBA" id="ARBA00045136"/>
    </source>
</evidence>
<dbReference type="PANTHER" id="PTHR10067">
    <property type="entry name" value="PHOSPHATIDYLSERINE DECARBOXYLASE"/>
    <property type="match status" value="1"/>
</dbReference>
<dbReference type="AlphaFoldDB" id="A0A0V0J3L0"/>
<accession>A0A0V0J3L0</accession>
<keyword evidence="6" id="KW-0443">Lipid metabolism</keyword>
<evidence type="ECO:0000256" key="1">
    <source>
        <dbReference type="ARBA" id="ARBA00001928"/>
    </source>
</evidence>
<keyword evidence="5" id="KW-0210">Decarboxylase</keyword>
<organism evidence="13">
    <name type="scientific">Schistocephalus solidus</name>
    <name type="common">Tapeworm</name>
    <dbReference type="NCBI Taxonomy" id="70667"/>
    <lineage>
        <taxon>Eukaryota</taxon>
        <taxon>Metazoa</taxon>
        <taxon>Spiralia</taxon>
        <taxon>Lophotrochozoa</taxon>
        <taxon>Platyhelminthes</taxon>
        <taxon>Cestoda</taxon>
        <taxon>Eucestoda</taxon>
        <taxon>Diphyllobothriidea</taxon>
        <taxon>Diphyllobothriidae</taxon>
        <taxon>Schistocephalus</taxon>
    </lineage>
</organism>
<evidence type="ECO:0000256" key="5">
    <source>
        <dbReference type="ARBA" id="ARBA00022793"/>
    </source>
</evidence>
<dbReference type="PANTHER" id="PTHR10067:SF6">
    <property type="entry name" value="PHOSPHATIDYLSERINE DECARBOXYLASE PROENZYME, MITOCHONDRIAL"/>
    <property type="match status" value="1"/>
</dbReference>
<gene>
    <name evidence="13" type="primary">PISD</name>
    <name evidence="13" type="ORF">TR92365</name>
</gene>
<dbReference type="NCBIfam" id="TIGR00163">
    <property type="entry name" value="PS_decarb"/>
    <property type="match status" value="1"/>
</dbReference>
<evidence type="ECO:0000256" key="10">
    <source>
        <dbReference type="ARBA" id="ARBA00023317"/>
    </source>
</evidence>
<dbReference type="InterPro" id="IPR003817">
    <property type="entry name" value="PS_Dcarbxylase"/>
</dbReference>
<dbReference type="EC" id="4.1.1.65" evidence="3"/>
<dbReference type="UniPathway" id="UPA00558"/>
<evidence type="ECO:0000256" key="8">
    <source>
        <dbReference type="ARBA" id="ARBA00023239"/>
    </source>
</evidence>
<dbReference type="Pfam" id="PF02666">
    <property type="entry name" value="PS_Dcarbxylase"/>
    <property type="match status" value="1"/>
</dbReference>
<evidence type="ECO:0000256" key="11">
    <source>
        <dbReference type="ARBA" id="ARBA00024326"/>
    </source>
</evidence>
<comment type="pathway">
    <text evidence="11">Phospholipid metabolism; phosphatidylethanolamine biosynthesis.</text>
</comment>
<dbReference type="GO" id="GO:0006646">
    <property type="term" value="P:phosphatidylethanolamine biosynthetic process"/>
    <property type="evidence" value="ECO:0007669"/>
    <property type="project" value="UniProtKB-UniPathway"/>
</dbReference>
<evidence type="ECO:0000256" key="2">
    <source>
        <dbReference type="ARBA" id="ARBA00005189"/>
    </source>
</evidence>
<dbReference type="EMBL" id="GEEE01003064">
    <property type="protein sequence ID" value="JAP60161.1"/>
    <property type="molecule type" value="Transcribed_RNA"/>
</dbReference>
<dbReference type="GO" id="GO:0004609">
    <property type="term" value="F:phosphatidylserine decarboxylase activity"/>
    <property type="evidence" value="ECO:0007669"/>
    <property type="project" value="UniProtKB-EC"/>
</dbReference>
<evidence type="ECO:0000256" key="7">
    <source>
        <dbReference type="ARBA" id="ARBA00023209"/>
    </source>
</evidence>
<dbReference type="GO" id="GO:0005739">
    <property type="term" value="C:mitochondrion"/>
    <property type="evidence" value="ECO:0007669"/>
    <property type="project" value="TreeGrafter"/>
</dbReference>
<evidence type="ECO:0000256" key="4">
    <source>
        <dbReference type="ARBA" id="ARBA00022516"/>
    </source>
</evidence>
<comment type="function">
    <text evidence="12">Catalyzes the formation of phosphatidylethanolamine (PtdEtn) from phosphatidylserine (PtdSer). Plays a central role in phospholipid metabolism and in the interorganelle trafficking of phosphatidylserine. May be involved in lipid droplet biogenesis at the endoplasmic reticulum membrane.</text>
</comment>
<sequence length="384" mass="43171">MLYAYRFGCVSGNISKFRFLRLAASLSSKRYATTSPNLARLPHILNSKIVAGSAVLTGSYFLYIWLTDDDIVPSGYPKTLEATTFRRLPLNTVSYFVGLFGNVNIPRPLRSPIFGLYVRLTGCKMEEAQQDQISEYSTLRELFTRQLRSDCRNVDQYAVLTSPADGTVLYTGPVEETTNQLFQVKGVNYSMDEFLGPTETFRTQEAIRKKKKLGLYQCVIYLAPGDYHRFHTPTDWTITTRRHFPGKLLSVRPSFMARLPGLFALNERVVYLGHWKHGFMSFTAVGATIVGSIRVEADSSLCTNEPKRSSLGLPSYRHLKEAPAAFREVALANTDGGLKVKKGEAFGYFQLGSTIVLIFEAPLEGFEWKVRAGDRIQYGMPLIT</sequence>
<evidence type="ECO:0000256" key="6">
    <source>
        <dbReference type="ARBA" id="ARBA00023098"/>
    </source>
</evidence>
<protein>
    <recommendedName>
        <fullName evidence="3">phosphatidylserine decarboxylase</fullName>
        <ecNumber evidence="3">4.1.1.65</ecNumber>
    </recommendedName>
</protein>
<comment type="cofactor">
    <cofactor evidence="1">
        <name>pyruvate</name>
        <dbReference type="ChEBI" id="CHEBI:15361"/>
    </cofactor>
</comment>
<evidence type="ECO:0000256" key="9">
    <source>
        <dbReference type="ARBA" id="ARBA00023264"/>
    </source>
</evidence>
<dbReference type="InterPro" id="IPR033177">
    <property type="entry name" value="PSD-B"/>
</dbReference>
<keyword evidence="4" id="KW-0444">Lipid biosynthesis</keyword>
<evidence type="ECO:0000256" key="3">
    <source>
        <dbReference type="ARBA" id="ARBA00012243"/>
    </source>
</evidence>
<name>A0A0V0J3L0_SCHSO</name>
<evidence type="ECO:0000313" key="13">
    <source>
        <dbReference type="EMBL" id="JAP60161.1"/>
    </source>
</evidence>
<keyword evidence="7" id="KW-0594">Phospholipid biosynthesis</keyword>
<reference evidence="13" key="1">
    <citation type="submission" date="2016-01" db="EMBL/GenBank/DDBJ databases">
        <title>Reference transcriptome for the parasite Schistocephalus solidus: insights into the molecular evolution of parasitism.</title>
        <authorList>
            <person name="Hebert F.O."/>
            <person name="Grambauer S."/>
            <person name="Barber I."/>
            <person name="Landry C.R."/>
            <person name="Aubin-Horth N."/>
        </authorList>
    </citation>
    <scope>NUCLEOTIDE SEQUENCE</scope>
</reference>
<proteinExistence type="predicted"/>
<comment type="pathway">
    <text evidence="2">Lipid metabolism.</text>
</comment>
<keyword evidence="10" id="KW-0670">Pyruvate</keyword>